<evidence type="ECO:0000313" key="1">
    <source>
        <dbReference type="EMBL" id="QDU56938.1"/>
    </source>
</evidence>
<dbReference type="AlphaFoldDB" id="A0A518AQD6"/>
<sequence length="145" mass="15868">MISMNHLKVAVCVAVLFVCVGCQDKHPEIVPVSGKVTIDGQPLTVGQVKILANDRRTAQATIQSDGTFKMSCYELNDGAPVGTHLAIVSAVESIDERSNRWHAPKRYANKISSELWVTIDGPTDDLEIKLTWDGDKNSGPFVDKF</sequence>
<reference evidence="1 2" key="1">
    <citation type="submission" date="2019-02" db="EMBL/GenBank/DDBJ databases">
        <title>Deep-cultivation of Planctomycetes and their phenomic and genomic characterization uncovers novel biology.</title>
        <authorList>
            <person name="Wiegand S."/>
            <person name="Jogler M."/>
            <person name="Boedeker C."/>
            <person name="Pinto D."/>
            <person name="Vollmers J."/>
            <person name="Rivas-Marin E."/>
            <person name="Kohn T."/>
            <person name="Peeters S.H."/>
            <person name="Heuer A."/>
            <person name="Rast P."/>
            <person name="Oberbeckmann S."/>
            <person name="Bunk B."/>
            <person name="Jeske O."/>
            <person name="Meyerdierks A."/>
            <person name="Storesund J.E."/>
            <person name="Kallscheuer N."/>
            <person name="Luecker S."/>
            <person name="Lage O.M."/>
            <person name="Pohl T."/>
            <person name="Merkel B.J."/>
            <person name="Hornburger P."/>
            <person name="Mueller R.-W."/>
            <person name="Bruemmer F."/>
            <person name="Labrenz M."/>
            <person name="Spormann A.M."/>
            <person name="Op den Camp H."/>
            <person name="Overmann J."/>
            <person name="Amann R."/>
            <person name="Jetten M.S.M."/>
            <person name="Mascher T."/>
            <person name="Medema M.H."/>
            <person name="Devos D.P."/>
            <person name="Kaster A.-K."/>
            <person name="Ovreas L."/>
            <person name="Rohde M."/>
            <person name="Galperin M.Y."/>
            <person name="Jogler C."/>
        </authorList>
    </citation>
    <scope>NUCLEOTIDE SEQUENCE [LARGE SCALE GENOMIC DNA]</scope>
    <source>
        <strain evidence="1 2">Pan181</strain>
    </source>
</reference>
<keyword evidence="2" id="KW-1185">Reference proteome</keyword>
<protein>
    <recommendedName>
        <fullName evidence="3">Carboxypeptidase regulatory-like domain-containing protein</fullName>
    </recommendedName>
</protein>
<gene>
    <name evidence="1" type="ORF">Pan181_31500</name>
</gene>
<evidence type="ECO:0008006" key="3">
    <source>
        <dbReference type="Google" id="ProtNLM"/>
    </source>
</evidence>
<accession>A0A518AQD6</accession>
<name>A0A518AQD6_9BACT</name>
<organism evidence="1 2">
    <name type="scientific">Aeoliella mucimassa</name>
    <dbReference type="NCBI Taxonomy" id="2527972"/>
    <lineage>
        <taxon>Bacteria</taxon>
        <taxon>Pseudomonadati</taxon>
        <taxon>Planctomycetota</taxon>
        <taxon>Planctomycetia</taxon>
        <taxon>Pirellulales</taxon>
        <taxon>Lacipirellulaceae</taxon>
        <taxon>Aeoliella</taxon>
    </lineage>
</organism>
<dbReference type="KEGG" id="amuc:Pan181_31500"/>
<dbReference type="EMBL" id="CP036278">
    <property type="protein sequence ID" value="QDU56938.1"/>
    <property type="molecule type" value="Genomic_DNA"/>
</dbReference>
<evidence type="ECO:0000313" key="2">
    <source>
        <dbReference type="Proteomes" id="UP000315750"/>
    </source>
</evidence>
<proteinExistence type="predicted"/>
<dbReference type="Proteomes" id="UP000315750">
    <property type="component" value="Chromosome"/>
</dbReference>